<keyword evidence="1" id="KW-1133">Transmembrane helix</keyword>
<dbReference type="EMBL" id="CZBU01000005">
    <property type="protein sequence ID" value="CUQ78832.1"/>
    <property type="molecule type" value="Genomic_DNA"/>
</dbReference>
<name>A0A174ZM83_9FIRM</name>
<dbReference type="OrthoDB" id="1826529at2"/>
<dbReference type="RefSeq" id="WP_022097297.1">
    <property type="nucleotide sequence ID" value="NZ_CABIXW010000004.1"/>
</dbReference>
<gene>
    <name evidence="2" type="ORF">ERS852490_02484</name>
    <name evidence="3" type="ORF">ERS852492_01530</name>
    <name evidence="4" type="ORF">GKE48_01415</name>
</gene>
<dbReference type="AlphaFoldDB" id="A0A174ZM83"/>
<evidence type="ECO:0000313" key="6">
    <source>
        <dbReference type="Proteomes" id="UP000095780"/>
    </source>
</evidence>
<evidence type="ECO:0000256" key="1">
    <source>
        <dbReference type="SAM" id="Phobius"/>
    </source>
</evidence>
<evidence type="ECO:0008006" key="8">
    <source>
        <dbReference type="Google" id="ProtNLM"/>
    </source>
</evidence>
<keyword evidence="1" id="KW-0812">Transmembrane</keyword>
<dbReference type="EMBL" id="WKRD01000001">
    <property type="protein sequence ID" value="MSC56117.1"/>
    <property type="molecule type" value="Genomic_DNA"/>
</dbReference>
<feature type="transmembrane region" description="Helical" evidence="1">
    <location>
        <begin position="12"/>
        <end position="33"/>
    </location>
</feature>
<evidence type="ECO:0000313" key="5">
    <source>
        <dbReference type="Proteomes" id="UP000095621"/>
    </source>
</evidence>
<dbReference type="SUPFAM" id="SSF52266">
    <property type="entry name" value="SGNH hydrolase"/>
    <property type="match status" value="1"/>
</dbReference>
<evidence type="ECO:0000313" key="2">
    <source>
        <dbReference type="EMBL" id="CUQ78832.1"/>
    </source>
</evidence>
<evidence type="ECO:0000313" key="7">
    <source>
        <dbReference type="Proteomes" id="UP000481964"/>
    </source>
</evidence>
<dbReference type="Proteomes" id="UP000095621">
    <property type="component" value="Unassembled WGS sequence"/>
</dbReference>
<keyword evidence="1" id="KW-0472">Membrane</keyword>
<dbReference type="Proteomes" id="UP000095780">
    <property type="component" value="Unassembled WGS sequence"/>
</dbReference>
<dbReference type="EMBL" id="CZBV01000004">
    <property type="protein sequence ID" value="CUQ85041.1"/>
    <property type="molecule type" value="Genomic_DNA"/>
</dbReference>
<protein>
    <recommendedName>
        <fullName evidence="8">SGNH/GDSL hydrolase family protein</fullName>
    </recommendedName>
</protein>
<evidence type="ECO:0000313" key="4">
    <source>
        <dbReference type="EMBL" id="MSC56117.1"/>
    </source>
</evidence>
<proteinExistence type="predicted"/>
<sequence>MKKKAFKEILKYVRVIVFFAVITILVEAVNYVMVQPGYARYIIHTVDNPDDGSDYDCIVVGASHGRASIDPHYFLEMEYAVNPINMCIQGATVIDNYYMIREACNNNDVKKIILELDYQYWNKNLKRDSDFGDLLVYGQLPFTSLKMEYIVSQLMDKDFRTIYFRRYAFARNWKTAKKYMAIKKTDEYKNFQIEGVAGIDTEGPYQGLGFFYRTKVTDKKGKLNPSPWTYEDLNPKVQKYFQKIVKYCKDNGIELICVTAPITPSSVVSGAANEADTYFKQICDENNVRYIDGNLIKNEILNVSDDDFSDWEGHMNGELAEQFSEVLTEILKKNDCSEYFYSSYDECIEAIKARGNE</sequence>
<reference evidence="4 7" key="2">
    <citation type="journal article" date="2019" name="Nat. Med.">
        <title>A library of human gut bacterial isolates paired with longitudinal multiomics data enables mechanistic microbiome research.</title>
        <authorList>
            <person name="Poyet M."/>
            <person name="Groussin M."/>
            <person name="Gibbons S.M."/>
            <person name="Avila-Pacheco J."/>
            <person name="Jiang X."/>
            <person name="Kearney S.M."/>
            <person name="Perrotta A.R."/>
            <person name="Berdy B."/>
            <person name="Zhao S."/>
            <person name="Lieberman T.D."/>
            <person name="Swanson P.K."/>
            <person name="Smith M."/>
            <person name="Roesemann S."/>
            <person name="Alexander J.E."/>
            <person name="Rich S.A."/>
            <person name="Livny J."/>
            <person name="Vlamakis H."/>
            <person name="Clish C."/>
            <person name="Bullock K."/>
            <person name="Deik A."/>
            <person name="Scott J."/>
            <person name="Pierce K.A."/>
            <person name="Xavier R.J."/>
            <person name="Alm E.J."/>
        </authorList>
    </citation>
    <scope>NUCLEOTIDE SEQUENCE [LARGE SCALE GENOMIC DNA]</scope>
    <source>
        <strain evidence="4 7">BIOML-A1</strain>
    </source>
</reference>
<dbReference type="Proteomes" id="UP000481964">
    <property type="component" value="Unassembled WGS sequence"/>
</dbReference>
<accession>A0A174ZM83</accession>
<organism evidence="3 6">
    <name type="scientific">Lachnospira eligens</name>
    <dbReference type="NCBI Taxonomy" id="39485"/>
    <lineage>
        <taxon>Bacteria</taxon>
        <taxon>Bacillati</taxon>
        <taxon>Bacillota</taxon>
        <taxon>Clostridia</taxon>
        <taxon>Lachnospirales</taxon>
        <taxon>Lachnospiraceae</taxon>
        <taxon>Lachnospira</taxon>
    </lineage>
</organism>
<evidence type="ECO:0000313" key="3">
    <source>
        <dbReference type="EMBL" id="CUQ85041.1"/>
    </source>
</evidence>
<reference evidence="5 6" key="1">
    <citation type="submission" date="2015-09" db="EMBL/GenBank/DDBJ databases">
        <authorList>
            <consortium name="Pathogen Informatics"/>
        </authorList>
    </citation>
    <scope>NUCLEOTIDE SEQUENCE [LARGE SCALE GENOMIC DNA]</scope>
    <source>
        <strain evidence="2 5">2789STDY5834875</strain>
        <strain evidence="3 6">2789STDY5834878</strain>
    </source>
</reference>